<reference evidence="1 2" key="1">
    <citation type="journal article" date="2023" name="Plants (Basel)">
        <title>Bridging the Gap: Combining Genomics and Transcriptomics Approaches to Understand Stylosanthes scabra, an Orphan Legume from the Brazilian Caatinga.</title>
        <authorList>
            <person name="Ferreira-Neto J.R.C."/>
            <person name="da Silva M.D."/>
            <person name="Binneck E."/>
            <person name="de Melo N.F."/>
            <person name="da Silva R.H."/>
            <person name="de Melo A.L.T.M."/>
            <person name="Pandolfi V."/>
            <person name="Bustamante F.O."/>
            <person name="Brasileiro-Vidal A.C."/>
            <person name="Benko-Iseppon A.M."/>
        </authorList>
    </citation>
    <scope>NUCLEOTIDE SEQUENCE [LARGE SCALE GENOMIC DNA]</scope>
    <source>
        <tissue evidence="1">Leaves</tissue>
    </source>
</reference>
<gene>
    <name evidence="1" type="ORF">PIB30_096768</name>
</gene>
<organism evidence="1 2">
    <name type="scientific">Stylosanthes scabra</name>
    <dbReference type="NCBI Taxonomy" id="79078"/>
    <lineage>
        <taxon>Eukaryota</taxon>
        <taxon>Viridiplantae</taxon>
        <taxon>Streptophyta</taxon>
        <taxon>Embryophyta</taxon>
        <taxon>Tracheophyta</taxon>
        <taxon>Spermatophyta</taxon>
        <taxon>Magnoliopsida</taxon>
        <taxon>eudicotyledons</taxon>
        <taxon>Gunneridae</taxon>
        <taxon>Pentapetalae</taxon>
        <taxon>rosids</taxon>
        <taxon>fabids</taxon>
        <taxon>Fabales</taxon>
        <taxon>Fabaceae</taxon>
        <taxon>Papilionoideae</taxon>
        <taxon>50 kb inversion clade</taxon>
        <taxon>dalbergioids sensu lato</taxon>
        <taxon>Dalbergieae</taxon>
        <taxon>Pterocarpus clade</taxon>
        <taxon>Stylosanthes</taxon>
    </lineage>
</organism>
<evidence type="ECO:0000313" key="1">
    <source>
        <dbReference type="EMBL" id="MED6201617.1"/>
    </source>
</evidence>
<proteinExistence type="predicted"/>
<name>A0ABU6XSW1_9FABA</name>
<keyword evidence="2" id="KW-1185">Reference proteome</keyword>
<dbReference type="Proteomes" id="UP001341840">
    <property type="component" value="Unassembled WGS sequence"/>
</dbReference>
<comment type="caution">
    <text evidence="1">The sequence shown here is derived from an EMBL/GenBank/DDBJ whole genome shotgun (WGS) entry which is preliminary data.</text>
</comment>
<accession>A0ABU6XSW1</accession>
<sequence length="249" mass="28393">MEPPKSKCRLGYLDLAFLHQFQPDMRLILPEICWKEVEDWEIEWVEMRAKLLQQPHIDPKTTKFEPEKEITAASTKIQVKKEAEIYLKSDSTYHSEDEVEEEDAKLEENLLGWEHSYLEMKLTAEENAIVGVDDIAKEEVDDTVSKSGENWRQNGNEDGGNNVDLSLFSSMTNRSMVVPSSSVGVLQRGWLHRASPIAAKPPPFLAVVLPWDRDGDDLAMVQVAHERGPEEKRRRAEIVVPKTDDNIGL</sequence>
<protein>
    <submittedName>
        <fullName evidence="1">Uncharacterized protein</fullName>
    </submittedName>
</protein>
<evidence type="ECO:0000313" key="2">
    <source>
        <dbReference type="Proteomes" id="UP001341840"/>
    </source>
</evidence>
<dbReference type="EMBL" id="JASCZI010213772">
    <property type="protein sequence ID" value="MED6201617.1"/>
    <property type="molecule type" value="Genomic_DNA"/>
</dbReference>